<evidence type="ECO:0000313" key="2">
    <source>
        <dbReference type="WBParaSite" id="Hba_01978"/>
    </source>
</evidence>
<dbReference type="Proteomes" id="UP000095283">
    <property type="component" value="Unplaced"/>
</dbReference>
<organism evidence="1 2">
    <name type="scientific">Heterorhabditis bacteriophora</name>
    <name type="common">Entomopathogenic nematode worm</name>
    <dbReference type="NCBI Taxonomy" id="37862"/>
    <lineage>
        <taxon>Eukaryota</taxon>
        <taxon>Metazoa</taxon>
        <taxon>Ecdysozoa</taxon>
        <taxon>Nematoda</taxon>
        <taxon>Chromadorea</taxon>
        <taxon>Rhabditida</taxon>
        <taxon>Rhabditina</taxon>
        <taxon>Rhabditomorpha</taxon>
        <taxon>Strongyloidea</taxon>
        <taxon>Heterorhabditidae</taxon>
        <taxon>Heterorhabditis</taxon>
    </lineage>
</organism>
<evidence type="ECO:0000313" key="1">
    <source>
        <dbReference type="Proteomes" id="UP000095283"/>
    </source>
</evidence>
<protein>
    <submittedName>
        <fullName evidence="2">Uncharacterized protein</fullName>
    </submittedName>
</protein>
<keyword evidence="1" id="KW-1185">Reference proteome</keyword>
<dbReference type="WBParaSite" id="Hba_01978">
    <property type="protein sequence ID" value="Hba_01978"/>
    <property type="gene ID" value="Hba_01978"/>
</dbReference>
<dbReference type="AlphaFoldDB" id="A0A1I7WB98"/>
<accession>A0A1I7WB98</accession>
<reference evidence="2" key="1">
    <citation type="submission" date="2016-11" db="UniProtKB">
        <authorList>
            <consortium name="WormBaseParasite"/>
        </authorList>
    </citation>
    <scope>IDENTIFICATION</scope>
</reference>
<proteinExistence type="predicted"/>
<sequence>MLTRKLRSEVLVDFILVKEVRTSVNLHEYLFILFKLHLCIG</sequence>
<name>A0A1I7WB98_HETBA</name>